<dbReference type="PANTHER" id="PTHR15261">
    <property type="entry name" value="THROMBOSPONDIN-TYPE LAMININ G DOMAIN AND EAR REPEAT-CONTAINING"/>
    <property type="match status" value="1"/>
</dbReference>
<keyword evidence="2" id="KW-0677">Repeat</keyword>
<dbReference type="InterPro" id="IPR005492">
    <property type="entry name" value="EPTP"/>
</dbReference>
<keyword evidence="4" id="KW-1185">Reference proteome</keyword>
<evidence type="ECO:0000313" key="3">
    <source>
        <dbReference type="EMBL" id="MDV7223165.1"/>
    </source>
</evidence>
<organism evidence="3 4">
    <name type="scientific">Streptomyces prunicolor</name>
    <dbReference type="NCBI Taxonomy" id="67348"/>
    <lineage>
        <taxon>Bacteria</taxon>
        <taxon>Bacillati</taxon>
        <taxon>Actinomycetota</taxon>
        <taxon>Actinomycetes</taxon>
        <taxon>Kitasatosporales</taxon>
        <taxon>Streptomycetaceae</taxon>
        <taxon>Streptomyces</taxon>
    </lineage>
</organism>
<dbReference type="EMBL" id="JAWMAJ010000287">
    <property type="protein sequence ID" value="MDV7223165.1"/>
    <property type="molecule type" value="Genomic_DNA"/>
</dbReference>
<proteinExistence type="predicted"/>
<keyword evidence="1" id="KW-0732">Signal</keyword>
<dbReference type="Proteomes" id="UP001187346">
    <property type="component" value="Unassembled WGS sequence"/>
</dbReference>
<comment type="caution">
    <text evidence="3">The sequence shown here is derived from an EMBL/GenBank/DDBJ whole genome shotgun (WGS) entry which is preliminary data.</text>
</comment>
<name>A0ABU4FRF8_9ACTN</name>
<dbReference type="PANTHER" id="PTHR15261:SF4">
    <property type="entry name" value="THROMBOSPONDIN-TYPE LAMININ G DOMAIN AND EAR REPEAT-CONTAINING PROTEIN"/>
    <property type="match status" value="1"/>
</dbReference>
<reference evidence="3 4" key="1">
    <citation type="submission" date="2023-10" db="EMBL/GenBank/DDBJ databases">
        <title>Characterization of rhizosphere-enriched actinobacteria from wheat plants lab-grown on chernevaya soil.</title>
        <authorList>
            <person name="Tikhonova E.N."/>
            <person name="Konopkin A."/>
            <person name="Kravchenko I.K."/>
        </authorList>
    </citation>
    <scope>NUCLEOTIDE SEQUENCE [LARGE SCALE GENOMIC DNA]</scope>
    <source>
        <strain evidence="3 4">RR29</strain>
    </source>
</reference>
<dbReference type="Pfam" id="PF03736">
    <property type="entry name" value="EPTP"/>
    <property type="match status" value="4"/>
</dbReference>
<accession>A0ABU4FRF8</accession>
<evidence type="ECO:0000256" key="1">
    <source>
        <dbReference type="ARBA" id="ARBA00022729"/>
    </source>
</evidence>
<dbReference type="InterPro" id="IPR011048">
    <property type="entry name" value="Haem_d1_sf"/>
</dbReference>
<dbReference type="InterPro" id="IPR009039">
    <property type="entry name" value="EAR"/>
</dbReference>
<dbReference type="RefSeq" id="WP_317775727.1">
    <property type="nucleotide sequence ID" value="NZ_JAWMAJ010000287.1"/>
</dbReference>
<evidence type="ECO:0008006" key="5">
    <source>
        <dbReference type="Google" id="ProtNLM"/>
    </source>
</evidence>
<dbReference type="PROSITE" id="PS50912">
    <property type="entry name" value="EAR"/>
    <property type="match status" value="5"/>
</dbReference>
<evidence type="ECO:0000313" key="4">
    <source>
        <dbReference type="Proteomes" id="UP001187346"/>
    </source>
</evidence>
<dbReference type="SUPFAM" id="SSF51004">
    <property type="entry name" value="C-terminal (heme d1) domain of cytochrome cd1-nitrite reductase"/>
    <property type="match status" value="1"/>
</dbReference>
<gene>
    <name evidence="3" type="ORF">R5A26_45325</name>
</gene>
<sequence length="368" mass="40864">MSATHTPRLTEVGALPTSGARAVEPFELDGMHLLAIPQLAYDIPRTPAGMNGGDSDTELLLLRRAEGSDTYEPFQTLPAPGGEDAEFFRIGERAFLAVADIRSGKGPYEYTTDSTVFEWDGTQFTPFQSILGFAAKQWRHFVIDERHFLALAQGVTVPGREQENQPSRIYTWDGTRFTALQDVDALWGYNWHAFELGGEHFLAYADHVRPSVLLRWNGEKFEHVQDLAPQHGRAFAHFTDARGETYLLVACLASPSRLLRWDGERFAEHQVLDGLGAREFAVLDTEHGLYVVRVNFILGTQAEPVTALDSELHRFSEGRLTPVQSFPTTGATDAAVLRGHDGGLLVAVSNSLSADVRFAARTVLYRFE</sequence>
<protein>
    <recommendedName>
        <fullName evidence="5">EPTP domain-containing protein</fullName>
    </recommendedName>
</protein>
<evidence type="ECO:0000256" key="2">
    <source>
        <dbReference type="ARBA" id="ARBA00022737"/>
    </source>
</evidence>